<comment type="similarity">
    <text evidence="6">Belongs to the methyltransferase superfamily. RsmI family.</text>
</comment>
<dbReference type="Proteomes" id="UP000184222">
    <property type="component" value="Chromosome"/>
</dbReference>
<dbReference type="RefSeq" id="WP_072711100.1">
    <property type="nucleotide sequence ID" value="NZ_CP016796.1"/>
</dbReference>
<evidence type="ECO:0000256" key="4">
    <source>
        <dbReference type="ARBA" id="ARBA00022679"/>
    </source>
</evidence>
<evidence type="ECO:0000256" key="5">
    <source>
        <dbReference type="ARBA" id="ARBA00022691"/>
    </source>
</evidence>
<evidence type="ECO:0000256" key="1">
    <source>
        <dbReference type="ARBA" id="ARBA00022490"/>
    </source>
</evidence>
<dbReference type="InterPro" id="IPR053910">
    <property type="entry name" value="RsmI_HTH"/>
</dbReference>
<dbReference type="AlphaFoldDB" id="A0A1L4BPX7"/>
<keyword evidence="3 6" id="KW-0489">Methyltransferase</keyword>
<accession>A0A1L4BPX7</accession>
<feature type="domain" description="Tetrapyrrole methylase" evidence="7">
    <location>
        <begin position="8"/>
        <end position="205"/>
    </location>
</feature>
<sequence length="291" mass="32292">MNSIGSSTLYVVATPIGNLGDITLRAMDVLKSADVILAEDTRVTAKLLMNLNIRAEQKLVSCHDFNEESRVQQVKEFLDDGKKVALVSDAGTPLISDPGYKIVANLRSDNYKVVPIPGVSAVTTALSAAGLPSDSFMFKGFLSAKKAKRQEQIQDLKKLNTTVILYESVHRIEYLLEDLDSILPNVDIAVAKELTKQFETFVNGKPAHVIEFFKDYPEKLKGEFVVIVDCNNISTSDSSNIDQDLLLEALLDELPLKKAVKLTSELLKLKKNDIYQKALYLKKDMDLKKNA</sequence>
<name>A0A1L4BPX7_9GAMM</name>
<dbReference type="InterPro" id="IPR018063">
    <property type="entry name" value="SAM_MeTrfase_RsmI_CS"/>
</dbReference>
<dbReference type="FunFam" id="3.40.1010.10:FF:000007">
    <property type="entry name" value="Ribosomal RNA small subunit methyltransferase I"/>
    <property type="match status" value="1"/>
</dbReference>
<dbReference type="GO" id="GO:0070677">
    <property type="term" value="F:rRNA (cytosine-2'-O-)-methyltransferase activity"/>
    <property type="evidence" value="ECO:0007669"/>
    <property type="project" value="UniProtKB-UniRule"/>
</dbReference>
<dbReference type="InterPro" id="IPR035996">
    <property type="entry name" value="4pyrrol_Methylase_sf"/>
</dbReference>
<dbReference type="Pfam" id="PF23016">
    <property type="entry name" value="RsmI_C"/>
    <property type="match status" value="1"/>
</dbReference>
<dbReference type="FunFam" id="3.30.950.10:FF:000002">
    <property type="entry name" value="Ribosomal RNA small subunit methyltransferase I"/>
    <property type="match status" value="1"/>
</dbReference>
<comment type="subcellular location">
    <subcellularLocation>
        <location evidence="6">Cytoplasm</location>
    </subcellularLocation>
</comment>
<evidence type="ECO:0000256" key="2">
    <source>
        <dbReference type="ARBA" id="ARBA00022552"/>
    </source>
</evidence>
<dbReference type="InterPro" id="IPR014776">
    <property type="entry name" value="4pyrrole_Mease_sub2"/>
</dbReference>
<dbReference type="NCBIfam" id="TIGR00096">
    <property type="entry name" value="16S rRNA (cytidine(1402)-2'-O)-methyltransferase"/>
    <property type="match status" value="1"/>
</dbReference>
<evidence type="ECO:0000313" key="10">
    <source>
        <dbReference type="Proteomes" id="UP000184222"/>
    </source>
</evidence>
<dbReference type="SUPFAM" id="SSF53790">
    <property type="entry name" value="Tetrapyrrole methylase"/>
    <property type="match status" value="1"/>
</dbReference>
<evidence type="ECO:0000313" key="9">
    <source>
        <dbReference type="EMBL" id="API85899.1"/>
    </source>
</evidence>
<comment type="function">
    <text evidence="6">Catalyzes the 2'-O-methylation of the ribose of cytidine 1402 (C1402) in 16S rRNA.</text>
</comment>
<dbReference type="PROSITE" id="PS01296">
    <property type="entry name" value="RSMI"/>
    <property type="match status" value="1"/>
</dbReference>
<dbReference type="Pfam" id="PF00590">
    <property type="entry name" value="TP_methylase"/>
    <property type="match status" value="1"/>
</dbReference>
<evidence type="ECO:0000256" key="6">
    <source>
        <dbReference type="HAMAP-Rule" id="MF_01877"/>
    </source>
</evidence>
<dbReference type="CDD" id="cd11648">
    <property type="entry name" value="RsmI"/>
    <property type="match status" value="1"/>
</dbReference>
<dbReference type="KEGG" id="frx:F7310_00365"/>
<keyword evidence="5 6" id="KW-0949">S-adenosyl-L-methionine</keyword>
<protein>
    <recommendedName>
        <fullName evidence="6">Ribosomal RNA small subunit methyltransferase I</fullName>
        <ecNumber evidence="6">2.1.1.198</ecNumber>
    </recommendedName>
    <alternativeName>
        <fullName evidence="6">16S rRNA 2'-O-ribose C1402 methyltransferase</fullName>
    </alternativeName>
    <alternativeName>
        <fullName evidence="6">rRNA (cytidine-2'-O-)-methyltransferase RsmI</fullName>
    </alternativeName>
</protein>
<keyword evidence="10" id="KW-1185">Reference proteome</keyword>
<dbReference type="GO" id="GO:0005737">
    <property type="term" value="C:cytoplasm"/>
    <property type="evidence" value="ECO:0007669"/>
    <property type="project" value="UniProtKB-SubCell"/>
</dbReference>
<dbReference type="Gene3D" id="3.30.950.10">
    <property type="entry name" value="Methyltransferase, Cobalt-precorrin-4 Transmethylase, Domain 2"/>
    <property type="match status" value="1"/>
</dbReference>
<dbReference type="Gene3D" id="3.40.1010.10">
    <property type="entry name" value="Cobalt-precorrin-4 Transmethylase, Domain 1"/>
    <property type="match status" value="1"/>
</dbReference>
<proteinExistence type="inferred from homology"/>
<dbReference type="EC" id="2.1.1.198" evidence="6"/>
<keyword evidence="2 6" id="KW-0698">rRNA processing</keyword>
<dbReference type="STRING" id="573570.F7310_00365"/>
<keyword evidence="1 6" id="KW-0963">Cytoplasm</keyword>
<dbReference type="InterPro" id="IPR008189">
    <property type="entry name" value="rRNA_ssu_MeTfrase_I"/>
</dbReference>
<dbReference type="PANTHER" id="PTHR46111:SF1">
    <property type="entry name" value="RIBOSOMAL RNA SMALL SUBUNIT METHYLTRANSFERASE I"/>
    <property type="match status" value="1"/>
</dbReference>
<evidence type="ECO:0000259" key="8">
    <source>
        <dbReference type="Pfam" id="PF23016"/>
    </source>
</evidence>
<dbReference type="HAMAP" id="MF_01877">
    <property type="entry name" value="16SrRNA_methyltr_I"/>
    <property type="match status" value="1"/>
</dbReference>
<dbReference type="InterPro" id="IPR000878">
    <property type="entry name" value="4pyrrol_Mease"/>
</dbReference>
<evidence type="ECO:0000256" key="3">
    <source>
        <dbReference type="ARBA" id="ARBA00022603"/>
    </source>
</evidence>
<feature type="domain" description="RsmI HTH" evidence="8">
    <location>
        <begin position="242"/>
        <end position="282"/>
    </location>
</feature>
<dbReference type="InterPro" id="IPR014777">
    <property type="entry name" value="4pyrrole_Mease_sub1"/>
</dbReference>
<dbReference type="OrthoDB" id="9809084at2"/>
<gene>
    <name evidence="6" type="primary">rsmI</name>
    <name evidence="9" type="ORF">F7310_00365</name>
</gene>
<dbReference type="PANTHER" id="PTHR46111">
    <property type="entry name" value="RIBOSOMAL RNA SMALL SUBUNIT METHYLTRANSFERASE I"/>
    <property type="match status" value="1"/>
</dbReference>
<comment type="catalytic activity">
    <reaction evidence="6">
        <text>cytidine(1402) in 16S rRNA + S-adenosyl-L-methionine = 2'-O-methylcytidine(1402) in 16S rRNA + S-adenosyl-L-homocysteine + H(+)</text>
        <dbReference type="Rhea" id="RHEA:42924"/>
        <dbReference type="Rhea" id="RHEA-COMP:10285"/>
        <dbReference type="Rhea" id="RHEA-COMP:10286"/>
        <dbReference type="ChEBI" id="CHEBI:15378"/>
        <dbReference type="ChEBI" id="CHEBI:57856"/>
        <dbReference type="ChEBI" id="CHEBI:59789"/>
        <dbReference type="ChEBI" id="CHEBI:74495"/>
        <dbReference type="ChEBI" id="CHEBI:82748"/>
        <dbReference type="EC" id="2.1.1.198"/>
    </reaction>
</comment>
<keyword evidence="4 6" id="KW-0808">Transferase</keyword>
<dbReference type="EMBL" id="CP016796">
    <property type="protein sequence ID" value="API85899.1"/>
    <property type="molecule type" value="Genomic_DNA"/>
</dbReference>
<organism evidence="9 10">
    <name type="scientific">Francisella uliginis</name>
    <dbReference type="NCBI Taxonomy" id="573570"/>
    <lineage>
        <taxon>Bacteria</taxon>
        <taxon>Pseudomonadati</taxon>
        <taxon>Pseudomonadota</taxon>
        <taxon>Gammaproteobacteria</taxon>
        <taxon>Thiotrichales</taxon>
        <taxon>Francisellaceae</taxon>
        <taxon>Francisella</taxon>
    </lineage>
</organism>
<reference evidence="9 10" key="1">
    <citation type="journal article" date="2016" name="Appl. Environ. Microbiol.">
        <title>Whole genome relationships among Francisella bacteria of diverse origin define new species and provide specific regions for detection.</title>
        <authorList>
            <person name="Challacombe J.F."/>
            <person name="Petersen J.M."/>
            <person name="Gallegos-Graves V."/>
            <person name="Hodge D."/>
            <person name="Pillai S."/>
            <person name="Kuske C.R."/>
        </authorList>
    </citation>
    <scope>NUCLEOTIDE SEQUENCE [LARGE SCALE GENOMIC DNA]</scope>
    <source>
        <strain evidence="10">TX07-7310</strain>
    </source>
</reference>
<dbReference type="PIRSF" id="PIRSF005917">
    <property type="entry name" value="MTase_YraL"/>
    <property type="match status" value="1"/>
</dbReference>
<evidence type="ECO:0000259" key="7">
    <source>
        <dbReference type="Pfam" id="PF00590"/>
    </source>
</evidence>